<evidence type="ECO:0000313" key="2">
    <source>
        <dbReference type="Proteomes" id="UP000000268"/>
    </source>
</evidence>
<sequence>MHKVDVKESCNHDYKGSNNYQEDSNCIIAEFLHVRASSITGYWQPDDWHCLIIESLLVSEYQPIQLHQDC</sequence>
<keyword evidence="1" id="KW-0614">Plasmid</keyword>
<dbReference type="AlphaFoldDB" id="A8ZN76"/>
<organism evidence="1 2">
    <name type="scientific">Acaryochloris marina (strain MBIC 11017)</name>
    <dbReference type="NCBI Taxonomy" id="329726"/>
    <lineage>
        <taxon>Bacteria</taxon>
        <taxon>Bacillati</taxon>
        <taxon>Cyanobacteriota</taxon>
        <taxon>Cyanophyceae</taxon>
        <taxon>Acaryochloridales</taxon>
        <taxon>Acaryochloridaceae</taxon>
        <taxon>Acaryochloris</taxon>
    </lineage>
</organism>
<protein>
    <submittedName>
        <fullName evidence="1">Uncharacterized protein</fullName>
    </submittedName>
</protein>
<dbReference type="HOGENOM" id="CLU_2748429_0_0_3"/>
<geneLocation type="plasmid" evidence="1 2">
    <name>pREB3</name>
</geneLocation>
<proteinExistence type="predicted"/>
<dbReference type="Proteomes" id="UP000000268">
    <property type="component" value="Plasmid pREB3"/>
</dbReference>
<gene>
    <name evidence="1" type="ordered locus">AM1_C0348</name>
</gene>
<keyword evidence="2" id="KW-1185">Reference proteome</keyword>
<evidence type="ECO:0000313" key="1">
    <source>
        <dbReference type="EMBL" id="ABW32275.1"/>
    </source>
</evidence>
<name>A8ZN76_ACAM1</name>
<reference evidence="1 2" key="1">
    <citation type="journal article" date="2008" name="Proc. Natl. Acad. Sci. U.S.A.">
        <title>Niche adaptation and genome expansion in the chlorophyll d-producing cyanobacterium Acaryochloris marina.</title>
        <authorList>
            <person name="Swingley W.D."/>
            <person name="Chen M."/>
            <person name="Cheung P.C."/>
            <person name="Conrad A.L."/>
            <person name="Dejesa L.C."/>
            <person name="Hao J."/>
            <person name="Honchak B.M."/>
            <person name="Karbach L.E."/>
            <person name="Kurdoglu A."/>
            <person name="Lahiri S."/>
            <person name="Mastrian S.D."/>
            <person name="Miyashita H."/>
            <person name="Page L."/>
            <person name="Ramakrishna P."/>
            <person name="Satoh S."/>
            <person name="Sattley W.M."/>
            <person name="Shimada Y."/>
            <person name="Taylor H.L."/>
            <person name="Tomo T."/>
            <person name="Tsuchiya T."/>
            <person name="Wang Z.T."/>
            <person name="Raymond J."/>
            <person name="Mimuro M."/>
            <person name="Blankenship R.E."/>
            <person name="Touchman J.W."/>
        </authorList>
    </citation>
    <scope>NUCLEOTIDE SEQUENCE [LARGE SCALE GENOMIC DNA]</scope>
    <source>
        <strain evidence="2">MBIC 11017</strain>
        <plasmid evidence="2">Plasmid pREB3</plasmid>
    </source>
</reference>
<accession>A8ZN76</accession>
<dbReference type="KEGG" id="amr:AM1_C0348"/>
<dbReference type="EMBL" id="CP000840">
    <property type="protein sequence ID" value="ABW32275.1"/>
    <property type="molecule type" value="Genomic_DNA"/>
</dbReference>